<keyword evidence="2" id="KW-1185">Reference proteome</keyword>
<accession>L7TKM8</accession>
<proteinExistence type="predicted"/>
<evidence type="ECO:0000313" key="2">
    <source>
        <dbReference type="Proteomes" id="UP000011137"/>
    </source>
</evidence>
<gene>
    <name evidence="1" type="primary">171</name>
    <name evidence="1" type="ORF">HVTV1_171</name>
</gene>
<dbReference type="RefSeq" id="YP_007379076.1">
    <property type="nucleotide sequence ID" value="NC_020158.1"/>
</dbReference>
<dbReference type="EMBL" id="KC117377">
    <property type="protein sequence ID" value="AGC34540.1"/>
    <property type="molecule type" value="Genomic_DNA"/>
</dbReference>
<name>L7TKM8_9CAUD</name>
<evidence type="ECO:0000313" key="1">
    <source>
        <dbReference type="EMBL" id="AGC34540.1"/>
    </source>
</evidence>
<reference evidence="1 2" key="1">
    <citation type="journal article" date="2013" name="J. Virol.">
        <title>Insights into head-tailed viruses infecting extremely halophilic archaea.</title>
        <authorList>
            <person name="Pietila M.K."/>
            <person name="Laurinmaki P."/>
            <person name="Russell D.A."/>
            <person name="Ko C.C."/>
            <person name="Jacobs-Sera D."/>
            <person name="Butcher S.J."/>
            <person name="Bamford D.H."/>
            <person name="Hendrix R.W."/>
        </authorList>
    </citation>
    <scope>NUCLEOTIDE SEQUENCE [LARGE SCALE GENOMIC DNA]</scope>
</reference>
<dbReference type="KEGG" id="vg:14477412"/>
<dbReference type="GeneID" id="14477412"/>
<dbReference type="Proteomes" id="UP000011137">
    <property type="component" value="Segment"/>
</dbReference>
<sequence length="62" mass="6992">MNLESIYGEHGLVLKETPCGYGVGAHVTEYIATENNFLDRWVSVSSLGRRQSSFWDSRLGQE</sequence>
<organism evidence="1 2">
    <name type="scientific">Haloarcula vallismortis tailed virus 1</name>
    <dbReference type="NCBI Taxonomy" id="1262528"/>
    <lineage>
        <taxon>Viruses</taxon>
        <taxon>Duplodnaviria</taxon>
        <taxon>Heunggongvirae</taxon>
        <taxon>Uroviricota</taxon>
        <taxon>Caudoviricetes</taxon>
        <taxon>Thumleimavirales</taxon>
        <taxon>Druskaviridae</taxon>
        <taxon>Tredecimvirus</taxon>
        <taxon>Tredecimvirus thailandense</taxon>
        <taxon>Tredecimvirus HVTV1</taxon>
    </lineage>
</organism>
<protein>
    <submittedName>
        <fullName evidence="1">Uncharacterized protein</fullName>
    </submittedName>
</protein>